<protein>
    <recommendedName>
        <fullName evidence="9">Tryptophan synthase alpha chain</fullName>
        <ecNumber evidence="9">4.2.1.20</ecNumber>
    </recommendedName>
</protein>
<comment type="subunit">
    <text evidence="3 9">Tetramer of two alpha and two beta chains.</text>
</comment>
<dbReference type="Pfam" id="PF00290">
    <property type="entry name" value="Trp_syntA"/>
    <property type="match status" value="1"/>
</dbReference>
<dbReference type="GeneID" id="61053282"/>
<dbReference type="InterPro" id="IPR002028">
    <property type="entry name" value="Trp_synthase_suA"/>
</dbReference>
<dbReference type="InterPro" id="IPR018204">
    <property type="entry name" value="Trp_synthase_alpha_AS"/>
</dbReference>
<dbReference type="InterPro" id="IPR011060">
    <property type="entry name" value="RibuloseP-bd_barrel"/>
</dbReference>
<evidence type="ECO:0000313" key="12">
    <source>
        <dbReference type="Proteomes" id="UP000245631"/>
    </source>
</evidence>
<keyword evidence="4 9" id="KW-0028">Amino-acid biosynthesis</keyword>
<dbReference type="GO" id="GO:0004834">
    <property type="term" value="F:tryptophan synthase activity"/>
    <property type="evidence" value="ECO:0007669"/>
    <property type="project" value="UniProtKB-UniRule"/>
</dbReference>
<dbReference type="RefSeq" id="WP_109666943.1">
    <property type="nucleotide sequence ID" value="NZ_QGGH01000005.1"/>
</dbReference>
<evidence type="ECO:0000256" key="8">
    <source>
        <dbReference type="ARBA" id="ARBA00049047"/>
    </source>
</evidence>
<dbReference type="InterPro" id="IPR013785">
    <property type="entry name" value="Aldolase_TIM"/>
</dbReference>
<evidence type="ECO:0000256" key="10">
    <source>
        <dbReference type="RuleBase" id="RU003662"/>
    </source>
</evidence>
<evidence type="ECO:0000256" key="1">
    <source>
        <dbReference type="ARBA" id="ARBA00003365"/>
    </source>
</evidence>
<comment type="catalytic activity">
    <reaction evidence="8 9">
        <text>(1S,2R)-1-C-(indol-3-yl)glycerol 3-phosphate + L-serine = D-glyceraldehyde 3-phosphate + L-tryptophan + H2O</text>
        <dbReference type="Rhea" id="RHEA:10532"/>
        <dbReference type="ChEBI" id="CHEBI:15377"/>
        <dbReference type="ChEBI" id="CHEBI:33384"/>
        <dbReference type="ChEBI" id="CHEBI:57912"/>
        <dbReference type="ChEBI" id="CHEBI:58866"/>
        <dbReference type="ChEBI" id="CHEBI:59776"/>
        <dbReference type="EC" id="4.2.1.20"/>
    </reaction>
</comment>
<comment type="caution">
    <text evidence="11">The sequence shown here is derived from an EMBL/GenBank/DDBJ whole genome shotgun (WGS) entry which is preliminary data.</text>
</comment>
<evidence type="ECO:0000256" key="7">
    <source>
        <dbReference type="ARBA" id="ARBA00023239"/>
    </source>
</evidence>
<evidence type="ECO:0000256" key="9">
    <source>
        <dbReference type="HAMAP-Rule" id="MF_00131"/>
    </source>
</evidence>
<dbReference type="PANTHER" id="PTHR43406">
    <property type="entry name" value="TRYPTOPHAN SYNTHASE, ALPHA CHAIN"/>
    <property type="match status" value="1"/>
</dbReference>
<dbReference type="HAMAP" id="MF_00131">
    <property type="entry name" value="Trp_synth_alpha"/>
    <property type="match status" value="1"/>
</dbReference>
<name>A0A8E3B471_RHILI</name>
<evidence type="ECO:0000313" key="11">
    <source>
        <dbReference type="EMBL" id="PWJ90180.1"/>
    </source>
</evidence>
<dbReference type="CDD" id="cd04724">
    <property type="entry name" value="Tryptophan_synthase_alpha"/>
    <property type="match status" value="1"/>
</dbReference>
<dbReference type="PROSITE" id="PS00167">
    <property type="entry name" value="TRP_SYNTHASE_ALPHA"/>
    <property type="match status" value="1"/>
</dbReference>
<evidence type="ECO:0000256" key="5">
    <source>
        <dbReference type="ARBA" id="ARBA00022822"/>
    </source>
</evidence>
<dbReference type="UniPathway" id="UPA00035">
    <property type="reaction ID" value="UER00044"/>
</dbReference>
<comment type="function">
    <text evidence="1 9">The alpha subunit is responsible for the aldol cleavage of indoleglycerol phosphate to indole and glyceraldehyde 3-phosphate.</text>
</comment>
<dbReference type="AlphaFoldDB" id="A0A8E3B471"/>
<dbReference type="SUPFAM" id="SSF51366">
    <property type="entry name" value="Ribulose-phoshate binding barrel"/>
    <property type="match status" value="1"/>
</dbReference>
<dbReference type="FunFam" id="3.20.20.70:FF:000037">
    <property type="entry name" value="Tryptophan synthase alpha chain"/>
    <property type="match status" value="1"/>
</dbReference>
<dbReference type="EMBL" id="QGGH01000005">
    <property type="protein sequence ID" value="PWJ90180.1"/>
    <property type="molecule type" value="Genomic_DNA"/>
</dbReference>
<evidence type="ECO:0000256" key="3">
    <source>
        <dbReference type="ARBA" id="ARBA00011270"/>
    </source>
</evidence>
<dbReference type="Proteomes" id="UP000245631">
    <property type="component" value="Unassembled WGS sequence"/>
</dbReference>
<accession>A0A8E3B471</accession>
<evidence type="ECO:0000256" key="6">
    <source>
        <dbReference type="ARBA" id="ARBA00023141"/>
    </source>
</evidence>
<sequence length="279" mass="29230">MVTRIDRRMAKLKTEGRPALVTYFMGGDPDYDTSLSIMKALPGAGSDIIELGMPFSDPMADGPAIQAAGLRALKGGQTLVKTLKMASEFRTGDNETPIVLMGYYNPIYIYGVDRFLKDAIASGIDGLIVVDLPPEMDEELCIPALKAGINFIRLATPTTDDKRLPKVLQNTSGFVYYVSMTGITGSALADTDKVAAAVKRIKGHTDLPVCVGFGVKTAEQARVIGANADGVVVGTAIVNAVANVLGPKGEKTADPAEAVATLVSGLAQGVRSARLAAAE</sequence>
<evidence type="ECO:0000256" key="2">
    <source>
        <dbReference type="ARBA" id="ARBA00004733"/>
    </source>
</evidence>
<gene>
    <name evidence="9" type="primary">trpA</name>
    <name evidence="11" type="ORF">C8D77_10572</name>
</gene>
<feature type="active site" description="Proton acceptor" evidence="9">
    <location>
        <position position="50"/>
    </location>
</feature>
<dbReference type="EC" id="4.2.1.20" evidence="9"/>
<dbReference type="GO" id="GO:0005829">
    <property type="term" value="C:cytosol"/>
    <property type="evidence" value="ECO:0007669"/>
    <property type="project" value="TreeGrafter"/>
</dbReference>
<feature type="active site" description="Proton acceptor" evidence="9">
    <location>
        <position position="61"/>
    </location>
</feature>
<comment type="similarity">
    <text evidence="9 10">Belongs to the TrpA family.</text>
</comment>
<keyword evidence="5 9" id="KW-0822">Tryptophan biosynthesis</keyword>
<keyword evidence="6 9" id="KW-0057">Aromatic amino acid biosynthesis</keyword>
<keyword evidence="7 9" id="KW-0456">Lyase</keyword>
<evidence type="ECO:0000256" key="4">
    <source>
        <dbReference type="ARBA" id="ARBA00022605"/>
    </source>
</evidence>
<proteinExistence type="inferred from homology"/>
<dbReference type="PANTHER" id="PTHR43406:SF1">
    <property type="entry name" value="TRYPTOPHAN SYNTHASE ALPHA CHAIN, CHLOROPLASTIC"/>
    <property type="match status" value="1"/>
</dbReference>
<dbReference type="Gene3D" id="3.20.20.70">
    <property type="entry name" value="Aldolase class I"/>
    <property type="match status" value="1"/>
</dbReference>
<comment type="pathway">
    <text evidence="2 9">Amino-acid biosynthesis; L-tryptophan biosynthesis; L-tryptophan from chorismate: step 5/5.</text>
</comment>
<organism evidence="11 12">
    <name type="scientific">Rhizobium loti</name>
    <name type="common">Mesorhizobium loti</name>
    <dbReference type="NCBI Taxonomy" id="381"/>
    <lineage>
        <taxon>Bacteria</taxon>
        <taxon>Pseudomonadati</taxon>
        <taxon>Pseudomonadota</taxon>
        <taxon>Alphaproteobacteria</taxon>
        <taxon>Hyphomicrobiales</taxon>
        <taxon>Phyllobacteriaceae</taxon>
        <taxon>Mesorhizobium</taxon>
    </lineage>
</organism>
<dbReference type="NCBIfam" id="TIGR00262">
    <property type="entry name" value="trpA"/>
    <property type="match status" value="1"/>
</dbReference>
<reference evidence="11 12" key="1">
    <citation type="submission" date="2018-05" db="EMBL/GenBank/DDBJ databases">
        <title>Genomic Encyclopedia of Type Strains, Phase IV (KMG-IV): sequencing the most valuable type-strain genomes for metagenomic binning, comparative biology and taxonomic classification.</title>
        <authorList>
            <person name="Goeker M."/>
        </authorList>
    </citation>
    <scope>NUCLEOTIDE SEQUENCE [LARGE SCALE GENOMIC DNA]</scope>
    <source>
        <strain evidence="11 12">DSM 2626</strain>
    </source>
</reference>